<organism evidence="1 2">
    <name type="scientific">Sharpea azabuensis</name>
    <dbReference type="NCBI Taxonomy" id="322505"/>
    <lineage>
        <taxon>Bacteria</taxon>
        <taxon>Bacillati</taxon>
        <taxon>Bacillota</taxon>
        <taxon>Erysipelotrichia</taxon>
        <taxon>Erysipelotrichales</taxon>
        <taxon>Coprobacillaceae</taxon>
        <taxon>Sharpea</taxon>
    </lineage>
</organism>
<gene>
    <name evidence="1" type="ORF">SAMN04487834_100212</name>
</gene>
<evidence type="ECO:0000313" key="1">
    <source>
        <dbReference type="EMBL" id="SEI38791.1"/>
    </source>
</evidence>
<dbReference type="EMBL" id="FNYK01000002">
    <property type="protein sequence ID" value="SEI38791.1"/>
    <property type="molecule type" value="Genomic_DNA"/>
</dbReference>
<name>A0A1H6Q4P6_9FIRM</name>
<dbReference type="STRING" id="322505.SAMN04487836_11441"/>
<dbReference type="AlphaFoldDB" id="A0A1H6Q4P6"/>
<evidence type="ECO:0008006" key="3">
    <source>
        <dbReference type="Google" id="ProtNLM"/>
    </source>
</evidence>
<dbReference type="RefSeq" id="WP_074731093.1">
    <property type="nucleotide sequence ID" value="NZ_CACVTN010000097.1"/>
</dbReference>
<protein>
    <recommendedName>
        <fullName evidence="3">ThiS family protein</fullName>
    </recommendedName>
</protein>
<keyword evidence="2" id="KW-1185">Reference proteome</keyword>
<sequence length="76" mass="8917">MDICFAGKNYLISKFTTKEQFIKELKQILPELFENDEIKWNCSFMINNQFYNAIEVFDALEPMTKKVYVLLQLAGG</sequence>
<evidence type="ECO:0000313" key="2">
    <source>
        <dbReference type="Proteomes" id="UP000183028"/>
    </source>
</evidence>
<reference evidence="2" key="1">
    <citation type="submission" date="2016-10" db="EMBL/GenBank/DDBJ databases">
        <authorList>
            <person name="Varghese N."/>
        </authorList>
    </citation>
    <scope>NUCLEOTIDE SEQUENCE [LARGE SCALE GENOMIC DNA]</scope>
    <source>
        <strain evidence="2">DSM 20406</strain>
    </source>
</reference>
<accession>A0A1H6Q4P6</accession>
<proteinExistence type="predicted"/>
<dbReference type="Proteomes" id="UP000183028">
    <property type="component" value="Unassembled WGS sequence"/>
</dbReference>